<protein>
    <submittedName>
        <fullName evidence="2">Uncharacterized protein</fullName>
    </submittedName>
</protein>
<evidence type="ECO:0000256" key="1">
    <source>
        <dbReference type="SAM" id="MobiDB-lite"/>
    </source>
</evidence>
<feature type="region of interest" description="Disordered" evidence="1">
    <location>
        <begin position="31"/>
        <end position="50"/>
    </location>
</feature>
<accession>A0AA36MVW7</accession>
<evidence type="ECO:0000313" key="3">
    <source>
        <dbReference type="Proteomes" id="UP001178507"/>
    </source>
</evidence>
<sequence length="394" mass="42895">MGPMSSTLPLGGIFRNAGLGSLDPSRPCIAQEQRSRRSGSPCQARERNADARTKLSFLQGPLLRTDRMPGSATRPKRAEWGAALFTFFPPIPKSCAAFLWPCGLRTPVPMVALLPALNDALWAVAGVSTPRSLRSLSWVSIGVHQTLSPVAEQNARLTGLLRRLAKLPLRFSFPPQSLSLEQLEAALSLDLRWLRWREKAGMLAGWVPTEEEVWRLSKSQLAAVVAAARLAGPGLLFGATLRWEEGEGEPEATKPLAFEWAEGPAADPLQLALKLRLKEEMCLQLEVTSGGWSDWSETWSLEDGSLEASLCLAMALPGEGHVVLRQSKQRGSCEAVPGGRGRSHAETAELLRRHLTAGDGVLAVLGVSSLRYHNSDGSAPCWRPRELRRLEGRG</sequence>
<dbReference type="Proteomes" id="UP001178507">
    <property type="component" value="Unassembled WGS sequence"/>
</dbReference>
<gene>
    <name evidence="2" type="ORF">EVOR1521_LOCUS8644</name>
</gene>
<evidence type="ECO:0000313" key="2">
    <source>
        <dbReference type="EMBL" id="CAJ1380793.1"/>
    </source>
</evidence>
<organism evidence="2 3">
    <name type="scientific">Effrenium voratum</name>
    <dbReference type="NCBI Taxonomy" id="2562239"/>
    <lineage>
        <taxon>Eukaryota</taxon>
        <taxon>Sar</taxon>
        <taxon>Alveolata</taxon>
        <taxon>Dinophyceae</taxon>
        <taxon>Suessiales</taxon>
        <taxon>Symbiodiniaceae</taxon>
        <taxon>Effrenium</taxon>
    </lineage>
</organism>
<name>A0AA36MVW7_9DINO</name>
<keyword evidence="3" id="KW-1185">Reference proteome</keyword>
<dbReference type="AlphaFoldDB" id="A0AA36MVW7"/>
<reference evidence="2" key="1">
    <citation type="submission" date="2023-08" db="EMBL/GenBank/DDBJ databases">
        <authorList>
            <person name="Chen Y."/>
            <person name="Shah S."/>
            <person name="Dougan E. K."/>
            <person name="Thang M."/>
            <person name="Chan C."/>
        </authorList>
    </citation>
    <scope>NUCLEOTIDE SEQUENCE</scope>
</reference>
<dbReference type="EMBL" id="CAUJNA010000746">
    <property type="protein sequence ID" value="CAJ1380793.1"/>
    <property type="molecule type" value="Genomic_DNA"/>
</dbReference>
<proteinExistence type="predicted"/>
<comment type="caution">
    <text evidence="2">The sequence shown here is derived from an EMBL/GenBank/DDBJ whole genome shotgun (WGS) entry which is preliminary data.</text>
</comment>